<keyword evidence="6" id="KW-0067">ATP-binding</keyword>
<dbReference type="GO" id="GO:0000819">
    <property type="term" value="P:sister chromatid segregation"/>
    <property type="evidence" value="ECO:0007669"/>
    <property type="project" value="TreeGrafter"/>
</dbReference>
<sequence length="277" mass="32048">KDHASARYIYTRLTNLTRLIFSQLDDAVLSYQDEDGQRIEPHWYVPVIPLVLVNGAQGIGTGWSTDVPNYDPREIIANLRLFIKKQKMKPMRPWYRGFSGVIKPAGKGKYEVTGVCEATDKGIEITELPLKKWTQDYKEFLQTMLPGSDKPSKMQVQDVREYHTENKVHFVVKMNDETMAAAKQQGIVKAMKLEGSISETNMVLFDHQGCIKRYKNALEIIEEFAGVRWKYYEIRKKYLIDKLTLERNLLSNRARFIGMIVTGKLIVNNRKKDDLVK</sequence>
<evidence type="ECO:0000256" key="7">
    <source>
        <dbReference type="ARBA" id="ARBA00023029"/>
    </source>
</evidence>
<evidence type="ECO:0000259" key="11">
    <source>
        <dbReference type="PROSITE" id="PS52040"/>
    </source>
</evidence>
<keyword evidence="9 10" id="KW-0413">Isomerase</keyword>
<evidence type="ECO:0000256" key="3">
    <source>
        <dbReference type="ARBA" id="ARBA00011080"/>
    </source>
</evidence>
<dbReference type="SUPFAM" id="SSF56719">
    <property type="entry name" value="Type II DNA topoisomerase"/>
    <property type="match status" value="1"/>
</dbReference>
<evidence type="ECO:0000256" key="4">
    <source>
        <dbReference type="ARBA" id="ARBA00012895"/>
    </source>
</evidence>
<dbReference type="EMBL" id="CAJNNW010007323">
    <property type="protein sequence ID" value="CAE8649170.1"/>
    <property type="molecule type" value="Genomic_DNA"/>
</dbReference>
<dbReference type="InterPro" id="IPR002205">
    <property type="entry name" value="Topo_IIA_dom_A"/>
</dbReference>
<feature type="non-terminal residue" evidence="12">
    <location>
        <position position="277"/>
    </location>
</feature>
<feature type="non-terminal residue" evidence="12">
    <location>
        <position position="1"/>
    </location>
</feature>
<keyword evidence="8 10" id="KW-0238">DNA-binding</keyword>
<dbReference type="GO" id="GO:0003918">
    <property type="term" value="F:DNA topoisomerase type II (double strand cut, ATP-hydrolyzing) activity"/>
    <property type="evidence" value="ECO:0007669"/>
    <property type="project" value="UniProtKB-EC"/>
</dbReference>
<evidence type="ECO:0000256" key="8">
    <source>
        <dbReference type="ARBA" id="ARBA00023125"/>
    </source>
</evidence>
<dbReference type="AlphaFoldDB" id="A0A813IE42"/>
<dbReference type="PRINTS" id="PR01158">
    <property type="entry name" value="TOPISMRASEII"/>
</dbReference>
<dbReference type="InterPro" id="IPR013757">
    <property type="entry name" value="Topo_IIA_A_a_sf"/>
</dbReference>
<dbReference type="InterPro" id="IPR050634">
    <property type="entry name" value="DNA_Topoisomerase_II"/>
</dbReference>
<protein>
    <recommendedName>
        <fullName evidence="4">DNA topoisomerase (ATP-hydrolyzing)</fullName>
        <ecNumber evidence="4">5.6.2.2</ecNumber>
    </recommendedName>
</protein>
<dbReference type="InterPro" id="IPR013760">
    <property type="entry name" value="Topo_IIA-like_dom_sf"/>
</dbReference>
<evidence type="ECO:0000313" key="12">
    <source>
        <dbReference type="EMBL" id="CAE8649170.1"/>
    </source>
</evidence>
<organism evidence="12 13">
    <name type="scientific">Polarella glacialis</name>
    <name type="common">Dinoflagellate</name>
    <dbReference type="NCBI Taxonomy" id="89957"/>
    <lineage>
        <taxon>Eukaryota</taxon>
        <taxon>Sar</taxon>
        <taxon>Alveolata</taxon>
        <taxon>Dinophyceae</taxon>
        <taxon>Suessiales</taxon>
        <taxon>Suessiaceae</taxon>
        <taxon>Polarella</taxon>
    </lineage>
</organism>
<dbReference type="EC" id="5.6.2.2" evidence="4"/>
<dbReference type="Pfam" id="PF00521">
    <property type="entry name" value="DNA_topoisoIV"/>
    <property type="match status" value="1"/>
</dbReference>
<accession>A0A813IE42</accession>
<name>A0A813IE42_POLGL</name>
<evidence type="ECO:0000256" key="6">
    <source>
        <dbReference type="ARBA" id="ARBA00022840"/>
    </source>
</evidence>
<comment type="caution">
    <text evidence="12">The sequence shown here is derived from an EMBL/GenBank/DDBJ whole genome shotgun (WGS) entry which is preliminary data.</text>
</comment>
<dbReference type="GO" id="GO:0006265">
    <property type="term" value="P:DNA topological change"/>
    <property type="evidence" value="ECO:0007669"/>
    <property type="project" value="UniProtKB-UniRule"/>
</dbReference>
<evidence type="ECO:0000256" key="10">
    <source>
        <dbReference type="PROSITE-ProRule" id="PRU01384"/>
    </source>
</evidence>
<dbReference type="Gene3D" id="3.90.199.10">
    <property type="entry name" value="Topoisomerase II, domain 5"/>
    <property type="match status" value="1"/>
</dbReference>
<dbReference type="PANTHER" id="PTHR10169">
    <property type="entry name" value="DNA TOPOISOMERASE/GYRASE"/>
    <property type="match status" value="1"/>
</dbReference>
<gene>
    <name evidence="12" type="ORF">PGLA2088_LOCUS7189</name>
</gene>
<evidence type="ECO:0000256" key="9">
    <source>
        <dbReference type="ARBA" id="ARBA00023235"/>
    </source>
</evidence>
<dbReference type="Gene3D" id="3.30.1360.40">
    <property type="match status" value="1"/>
</dbReference>
<keyword evidence="7 10" id="KW-0799">Topoisomerase</keyword>
<dbReference type="GO" id="GO:0005524">
    <property type="term" value="F:ATP binding"/>
    <property type="evidence" value="ECO:0007669"/>
    <property type="project" value="UniProtKB-KW"/>
</dbReference>
<feature type="active site" description="O-(5'-phospho-DNA)-tyrosine intermediate" evidence="10">
    <location>
        <position position="8"/>
    </location>
</feature>
<proteinExistence type="inferred from homology"/>
<dbReference type="Gene3D" id="1.10.268.10">
    <property type="entry name" value="Topoisomerase, domain 3"/>
    <property type="match status" value="1"/>
</dbReference>
<dbReference type="InterPro" id="IPR013758">
    <property type="entry name" value="Topo_IIA_A/C_ab"/>
</dbReference>
<reference evidence="12" key="1">
    <citation type="submission" date="2021-02" db="EMBL/GenBank/DDBJ databases">
        <authorList>
            <person name="Dougan E. K."/>
            <person name="Rhodes N."/>
            <person name="Thang M."/>
            <person name="Chan C."/>
        </authorList>
    </citation>
    <scope>NUCLEOTIDE SEQUENCE</scope>
</reference>
<comment type="catalytic activity">
    <reaction evidence="1 10">
        <text>ATP-dependent breakage, passage and rejoining of double-stranded DNA.</text>
        <dbReference type="EC" id="5.6.2.2"/>
    </reaction>
</comment>
<dbReference type="GO" id="GO:0000712">
    <property type="term" value="P:resolution of meiotic recombination intermediates"/>
    <property type="evidence" value="ECO:0007669"/>
    <property type="project" value="TreeGrafter"/>
</dbReference>
<dbReference type="InterPro" id="IPR001154">
    <property type="entry name" value="TopoII_euk"/>
</dbReference>
<evidence type="ECO:0000313" key="13">
    <source>
        <dbReference type="Proteomes" id="UP000626109"/>
    </source>
</evidence>
<dbReference type="PANTHER" id="PTHR10169:SF38">
    <property type="entry name" value="DNA TOPOISOMERASE 2"/>
    <property type="match status" value="1"/>
</dbReference>
<dbReference type="PROSITE" id="PS52040">
    <property type="entry name" value="TOPO_IIA"/>
    <property type="match status" value="1"/>
</dbReference>
<keyword evidence="5" id="KW-0547">Nucleotide-binding</keyword>
<dbReference type="FunFam" id="3.30.1360.40:FF:000003">
    <property type="entry name" value="DNA topoisomerase 2"/>
    <property type="match status" value="1"/>
</dbReference>
<comment type="similarity">
    <text evidence="3">Belongs to the type II topoisomerase family.</text>
</comment>
<evidence type="ECO:0000256" key="2">
    <source>
        <dbReference type="ARBA" id="ARBA00001946"/>
    </source>
</evidence>
<evidence type="ECO:0000256" key="1">
    <source>
        <dbReference type="ARBA" id="ARBA00000185"/>
    </source>
</evidence>
<dbReference type="GO" id="GO:0003677">
    <property type="term" value="F:DNA binding"/>
    <property type="evidence" value="ECO:0007669"/>
    <property type="project" value="UniProtKB-UniRule"/>
</dbReference>
<feature type="domain" description="Topo IIA-type catalytic" evidence="11">
    <location>
        <begin position="1"/>
        <end position="277"/>
    </location>
</feature>
<evidence type="ECO:0000256" key="5">
    <source>
        <dbReference type="ARBA" id="ARBA00022741"/>
    </source>
</evidence>
<dbReference type="Proteomes" id="UP000626109">
    <property type="component" value="Unassembled WGS sequence"/>
</dbReference>
<comment type="cofactor">
    <cofactor evidence="2">
        <name>Mg(2+)</name>
        <dbReference type="ChEBI" id="CHEBI:18420"/>
    </cofactor>
</comment>
<dbReference type="GO" id="GO:0005634">
    <property type="term" value="C:nucleus"/>
    <property type="evidence" value="ECO:0007669"/>
    <property type="project" value="TreeGrafter"/>
</dbReference>
<dbReference type="SMART" id="SM00434">
    <property type="entry name" value="TOP4c"/>
    <property type="match status" value="1"/>
</dbReference>